<dbReference type="Pfam" id="PF25967">
    <property type="entry name" value="RND-MFP_C"/>
    <property type="match status" value="1"/>
</dbReference>
<dbReference type="GO" id="GO:0030313">
    <property type="term" value="C:cell envelope"/>
    <property type="evidence" value="ECO:0007669"/>
    <property type="project" value="TreeGrafter"/>
</dbReference>
<dbReference type="EMBL" id="MWPQ01000040">
    <property type="protein sequence ID" value="OPH82882.1"/>
    <property type="molecule type" value="Genomic_DNA"/>
</dbReference>
<dbReference type="PANTHER" id="PTHR30097:SF4">
    <property type="entry name" value="SLR6042 PROTEIN"/>
    <property type="match status" value="1"/>
</dbReference>
<dbReference type="Gene3D" id="2.40.50.100">
    <property type="match status" value="1"/>
</dbReference>
<accession>A0A1V4HZ83</accession>
<evidence type="ECO:0000256" key="1">
    <source>
        <dbReference type="ARBA" id="ARBA00022448"/>
    </source>
</evidence>
<keyword evidence="5" id="KW-1185">Reference proteome</keyword>
<keyword evidence="1" id="KW-0813">Transport</keyword>
<name>A0A1V4HZ83_NITVU</name>
<evidence type="ECO:0000313" key="5">
    <source>
        <dbReference type="Proteomes" id="UP000189940"/>
    </source>
</evidence>
<evidence type="ECO:0000259" key="3">
    <source>
        <dbReference type="Pfam" id="PF25967"/>
    </source>
</evidence>
<proteinExistence type="predicted"/>
<dbReference type="STRING" id="29421.B2M20_10155"/>
<dbReference type="PANTHER" id="PTHR30097">
    <property type="entry name" value="CATION EFFLUX SYSTEM PROTEIN CUSB"/>
    <property type="match status" value="1"/>
</dbReference>
<dbReference type="InterPro" id="IPR058627">
    <property type="entry name" value="MdtA-like_C"/>
</dbReference>
<gene>
    <name evidence="4" type="ORF">B2M20_10155</name>
</gene>
<dbReference type="Gene3D" id="1.10.287.470">
    <property type="entry name" value="Helix hairpin bin"/>
    <property type="match status" value="1"/>
</dbReference>
<keyword evidence="2" id="KW-0472">Membrane</keyword>
<feature type="domain" description="Multidrug resistance protein MdtA-like C-terminal permuted SH3" evidence="3">
    <location>
        <begin position="499"/>
        <end position="557"/>
    </location>
</feature>
<dbReference type="Gene3D" id="2.40.420.20">
    <property type="match status" value="1"/>
</dbReference>
<dbReference type="InterPro" id="IPR051909">
    <property type="entry name" value="MFP_Cation_Efflux"/>
</dbReference>
<feature type="transmembrane region" description="Helical" evidence="2">
    <location>
        <begin position="12"/>
        <end position="35"/>
    </location>
</feature>
<dbReference type="Gene3D" id="2.40.30.170">
    <property type="match status" value="1"/>
</dbReference>
<keyword evidence="2" id="KW-0812">Transmembrane</keyword>
<dbReference type="GO" id="GO:0015679">
    <property type="term" value="P:plasma membrane copper ion transport"/>
    <property type="evidence" value="ECO:0007669"/>
    <property type="project" value="TreeGrafter"/>
</dbReference>
<dbReference type="RefSeq" id="WP_079446912.1">
    <property type="nucleotide sequence ID" value="NZ_MWPQ01000040.1"/>
</dbReference>
<evidence type="ECO:0000313" key="4">
    <source>
        <dbReference type="EMBL" id="OPH82882.1"/>
    </source>
</evidence>
<reference evidence="4 5" key="1">
    <citation type="submission" date="2017-02" db="EMBL/GenBank/DDBJ databases">
        <title>Genome sequence of the nitrite-oxidizing bacterium Nitrobacter vulgaris strain Ab1.</title>
        <authorList>
            <person name="Mellbye B.L."/>
            <person name="Davis E.W."/>
            <person name="Spieck E."/>
            <person name="Chang J.H."/>
            <person name="Bottomley P.J."/>
            <person name="Sayavedra-Soto L.A."/>
        </authorList>
    </citation>
    <scope>NUCLEOTIDE SEQUENCE [LARGE SCALE GENOMIC DNA]</scope>
    <source>
        <strain evidence="4 5">Ab1</strain>
    </source>
</reference>
<protein>
    <submittedName>
        <fullName evidence="4">HlyD family secretion protein</fullName>
    </submittedName>
</protein>
<dbReference type="Proteomes" id="UP000189940">
    <property type="component" value="Unassembled WGS sequence"/>
</dbReference>
<dbReference type="GO" id="GO:0060003">
    <property type="term" value="P:copper ion export"/>
    <property type="evidence" value="ECO:0007669"/>
    <property type="project" value="TreeGrafter"/>
</dbReference>
<keyword evidence="2" id="KW-1133">Transmembrane helix</keyword>
<evidence type="ECO:0000256" key="2">
    <source>
        <dbReference type="SAM" id="Phobius"/>
    </source>
</evidence>
<comment type="caution">
    <text evidence="4">The sequence shown here is derived from an EMBL/GenBank/DDBJ whole genome shotgun (WGS) entry which is preliminary data.</text>
</comment>
<feature type="transmembrane region" description="Helical" evidence="2">
    <location>
        <begin position="161"/>
        <end position="183"/>
    </location>
</feature>
<dbReference type="OrthoDB" id="7297681at2"/>
<dbReference type="AlphaFoldDB" id="A0A1V4HZ83"/>
<organism evidence="4 5">
    <name type="scientific">Nitrobacter vulgaris</name>
    <dbReference type="NCBI Taxonomy" id="29421"/>
    <lineage>
        <taxon>Bacteria</taxon>
        <taxon>Pseudomonadati</taxon>
        <taxon>Pseudomonadota</taxon>
        <taxon>Alphaproteobacteria</taxon>
        <taxon>Hyphomicrobiales</taxon>
        <taxon>Nitrobacteraceae</taxon>
        <taxon>Nitrobacter</taxon>
    </lineage>
</organism>
<sequence>MFLNQCCPRGQFARLGAIGFGCLFALVLSISVSIAHEGHDHGEDQKSAAASAVFPRVTAQSERYEVVGILKNGSFLIFIDDAVSNQPVTDVNLQVTIGDFEAVEAKRGPNGYTIPFPDLGHSGSTEVIFAISGGKGDDLLVDSFMPSQPIQPNTRHNSTRISPMGTLAVLLLAGSIIGILFGYLRRRGRRNAASIAGLTSGACLFLAAVASAGWQNAGMSPSTPQLQAQSDAPRRLPDGTAFAAKPTQRLLDIRTATAEPGSARPAFNLIGRIIGDPNRSSIVQSLYGGRIVPNEATLPRIGQKVSKGEILLRIEPYLPVADRTTISEKMGEIGQLIAVAETKINRLRPLAERGAAPMGQLHDLESELAGLRARRETMRNSRGGFELLRALTDGIITAAKAVPGQVVQPQDVLFEIADPQGLWVEALAYDELDPAGPVQATASDSDGTSFLLSYLGTSRALRQHASVVHFSVPQPPLSLRIGQPVTVLVQGGRAKQGLIHPRDAVVQTNNGESVVWVHVAPERFEPKPVRIEPLDAKNIIVAAGLNASDRVVVRGADLINQIR</sequence>
<feature type="transmembrane region" description="Helical" evidence="2">
    <location>
        <begin position="195"/>
        <end position="214"/>
    </location>
</feature>